<evidence type="ECO:0000313" key="1">
    <source>
        <dbReference type="EMBL" id="AHK70458.1"/>
    </source>
</evidence>
<evidence type="ECO:0000313" key="2">
    <source>
        <dbReference type="Proteomes" id="UP000031656"/>
    </source>
</evidence>
<proteinExistence type="predicted"/>
<dbReference type="Proteomes" id="UP000031656">
    <property type="component" value="Chromosome"/>
</dbReference>
<organism evidence="1 2">
    <name type="scientific">Gluconobacter oxydans DSM 3504</name>
    <dbReference type="NCBI Taxonomy" id="1288313"/>
    <lineage>
        <taxon>Bacteria</taxon>
        <taxon>Pseudomonadati</taxon>
        <taxon>Pseudomonadota</taxon>
        <taxon>Alphaproteobacteria</taxon>
        <taxon>Acetobacterales</taxon>
        <taxon>Acetobacteraceae</taxon>
        <taxon>Gluconobacter</taxon>
    </lineage>
</organism>
<name>A0A067Z220_GLUOY</name>
<dbReference type="KEGG" id="goy:GLS_c05430"/>
<gene>
    <name evidence="1" type="ORF">GLS_c05430</name>
</gene>
<dbReference type="EMBL" id="CP004373">
    <property type="protein sequence ID" value="AHK70458.1"/>
    <property type="molecule type" value="Genomic_DNA"/>
</dbReference>
<accession>A0A067Z220</accession>
<dbReference type="AlphaFoldDB" id="A0A067Z220"/>
<protein>
    <submittedName>
        <fullName evidence="1">Uncharacterized protein</fullName>
    </submittedName>
</protein>
<sequence>MIVTGSSPCPLSPNIAAHLLTSGKSFPAWGQATRGFANWKSDAGTVA</sequence>
<reference evidence="1 2" key="1">
    <citation type="journal article" date="2015" name="Appl. Microbiol. Biotechnol.">
        <title>The consequence of an additional NADH dehydrogenase paralog on the growth of Gluconobacter oxydans DSM3504.</title>
        <authorList>
            <person name="Kostner D."/>
            <person name="Luchterhand B."/>
            <person name="Junker A."/>
            <person name="Volland S."/>
            <person name="Daniel R."/>
            <person name="Buchs J."/>
            <person name="Liebl W."/>
            <person name="Ehrenreich A."/>
        </authorList>
    </citation>
    <scope>NUCLEOTIDE SEQUENCE [LARGE SCALE GENOMIC DNA]</scope>
    <source>
        <strain evidence="1">DSM 3504</strain>
    </source>
</reference>
<dbReference type="HOGENOM" id="CLU_3168602_0_0_5"/>